<name>H9B9L2_EIMTE</name>
<protein>
    <submittedName>
        <fullName evidence="1">Uncharacterized protein</fullName>
    </submittedName>
</protein>
<dbReference type="RefSeq" id="XP_013234097.1">
    <property type="nucleotide sequence ID" value="XM_013378643.1"/>
</dbReference>
<dbReference type="VEuPathDB" id="ToxoDB:ETH_00008250"/>
<dbReference type="OMA" id="WETGHRS"/>
<organism evidence="1">
    <name type="scientific">Eimeria tenella</name>
    <name type="common">Coccidian parasite</name>
    <dbReference type="NCBI Taxonomy" id="5802"/>
    <lineage>
        <taxon>Eukaryota</taxon>
        <taxon>Sar</taxon>
        <taxon>Alveolata</taxon>
        <taxon>Apicomplexa</taxon>
        <taxon>Conoidasida</taxon>
        <taxon>Coccidia</taxon>
        <taxon>Eucoccidiorida</taxon>
        <taxon>Eimeriorina</taxon>
        <taxon>Eimeriidae</taxon>
        <taxon>Eimeria</taxon>
    </lineage>
</organism>
<dbReference type="Proteomes" id="UP000030747">
    <property type="component" value="Unassembled WGS sequence"/>
</dbReference>
<reference evidence="2" key="2">
    <citation type="submission" date="2013-10" db="EMBL/GenBank/DDBJ databases">
        <title>Genomic analysis of the causative agents of coccidiosis in chickens.</title>
        <authorList>
            <person name="Reid A.J."/>
            <person name="Blake D."/>
            <person name="Billington K."/>
            <person name="Browne H."/>
            <person name="Dunn M."/>
            <person name="Hung S."/>
            <person name="Kawahara F."/>
            <person name="Miranda-Saavedra D."/>
            <person name="Mourier T."/>
            <person name="Nagra H."/>
            <person name="Otto T.D."/>
            <person name="Rawlings N."/>
            <person name="Sanchez A."/>
            <person name="Sanders M."/>
            <person name="Subramaniam C."/>
            <person name="Tay Y."/>
            <person name="Dear P."/>
            <person name="Doerig C."/>
            <person name="Gruber A."/>
            <person name="Parkinson J."/>
            <person name="Shirley M."/>
            <person name="Wan K.L."/>
            <person name="Berriman M."/>
            <person name="Tomley F."/>
            <person name="Pain A."/>
        </authorList>
    </citation>
    <scope>NUCLEOTIDE SEQUENCE [LARGE SCALE GENOMIC DNA]</scope>
    <source>
        <strain evidence="2">Houghton</strain>
    </source>
</reference>
<keyword evidence="3" id="KW-1185">Reference proteome</keyword>
<proteinExistence type="evidence at transcript level"/>
<reference evidence="2" key="3">
    <citation type="submission" date="2013-10" db="EMBL/GenBank/DDBJ databases">
        <authorList>
            <person name="Aslett M."/>
        </authorList>
    </citation>
    <scope>NUCLEOTIDE SEQUENCE [LARGE SCALE GENOMIC DNA]</scope>
    <source>
        <strain evidence="2">Houghton</strain>
    </source>
</reference>
<dbReference type="VEuPathDB" id="ToxoDB:ETH2_1030800"/>
<evidence type="ECO:0000313" key="3">
    <source>
        <dbReference type="Proteomes" id="UP000030747"/>
    </source>
</evidence>
<evidence type="ECO:0000313" key="1">
    <source>
        <dbReference type="EMBL" id="AET50672.1"/>
    </source>
</evidence>
<dbReference type="EMBL" id="JN987449">
    <property type="protein sequence ID" value="AET50672.1"/>
    <property type="molecule type" value="mRNA"/>
</dbReference>
<gene>
    <name evidence="2" type="ORF">ETH_00008250</name>
</gene>
<dbReference type="AlphaFoldDB" id="H9B9L2"/>
<evidence type="ECO:0000313" key="2">
    <source>
        <dbReference type="EMBL" id="CDJ43347.1"/>
    </source>
</evidence>
<accession>H9B9L2</accession>
<dbReference type="OrthoDB" id="363546at2759"/>
<sequence length="171" mass="19340">MVLFAPAKLKYSDVSPHSLRAVSLEHGPQYSAIYWETGHRSWLPFWAAATQKFTWKLIDDQLRGLLRMTLAVSREPFVFYSSPRSYFRNYFGDPDVHLVSPLAAKFRFSFNAAGVEAFEDLDELLQQQLLQQQQCSSSSSAAAASHFFASEKDKTDAIDAIRKSAKIAEQP</sequence>
<dbReference type="GeneID" id="25250852"/>
<dbReference type="EMBL" id="HG675762">
    <property type="protein sequence ID" value="CDJ43347.1"/>
    <property type="molecule type" value="Genomic_DNA"/>
</dbReference>
<reference evidence="1" key="1">
    <citation type="journal article" date="2012" name="BMC Genomics">
        <title>Characterisation of full-length cDNA sequences provides insights into the Eimeria tenella transcriptome.</title>
        <authorList>
            <person name="Amiruddin N."/>
            <person name="Lee X.W."/>
            <person name="Blake D.P."/>
            <person name="Suzuki Y."/>
            <person name="Tay Y.L."/>
            <person name="Lim L.S."/>
            <person name="Tomley F.M."/>
            <person name="Watanabe J."/>
            <person name="Sugimoto C."/>
            <person name="Wan K.L."/>
        </authorList>
    </citation>
    <scope>NUCLEOTIDE SEQUENCE</scope>
    <source>
        <strain evidence="1">Houghton</strain>
    </source>
</reference>